<keyword evidence="2" id="KW-1185">Reference proteome</keyword>
<evidence type="ECO:0000313" key="2">
    <source>
        <dbReference type="Proteomes" id="UP000192247"/>
    </source>
</evidence>
<sequence length="37" mass="4010">MLGSTLKRELLILTKTVCPSRPLESHTVAALTKANCL</sequence>
<proteinExistence type="predicted"/>
<dbReference type="EMBL" id="MNPL01011021">
    <property type="protein sequence ID" value="OQR72812.1"/>
    <property type="molecule type" value="Genomic_DNA"/>
</dbReference>
<comment type="caution">
    <text evidence="1">The sequence shown here is derived from an EMBL/GenBank/DDBJ whole genome shotgun (WGS) entry which is preliminary data.</text>
</comment>
<dbReference type="Proteomes" id="UP000192247">
    <property type="component" value="Unassembled WGS sequence"/>
</dbReference>
<gene>
    <name evidence="1" type="ORF">BIW11_03708</name>
</gene>
<accession>A0A1V9XHG9</accession>
<evidence type="ECO:0000313" key="1">
    <source>
        <dbReference type="EMBL" id="OQR72812.1"/>
    </source>
</evidence>
<dbReference type="InParanoid" id="A0A1V9XHG9"/>
<organism evidence="1 2">
    <name type="scientific">Tropilaelaps mercedesae</name>
    <dbReference type="NCBI Taxonomy" id="418985"/>
    <lineage>
        <taxon>Eukaryota</taxon>
        <taxon>Metazoa</taxon>
        <taxon>Ecdysozoa</taxon>
        <taxon>Arthropoda</taxon>
        <taxon>Chelicerata</taxon>
        <taxon>Arachnida</taxon>
        <taxon>Acari</taxon>
        <taxon>Parasitiformes</taxon>
        <taxon>Mesostigmata</taxon>
        <taxon>Gamasina</taxon>
        <taxon>Dermanyssoidea</taxon>
        <taxon>Laelapidae</taxon>
        <taxon>Tropilaelaps</taxon>
    </lineage>
</organism>
<reference evidence="1 2" key="1">
    <citation type="journal article" date="2017" name="Gigascience">
        <title>Draft genome of the honey bee ectoparasitic mite, Tropilaelaps mercedesae, is shaped by the parasitic life history.</title>
        <authorList>
            <person name="Dong X."/>
            <person name="Armstrong S.D."/>
            <person name="Xia D."/>
            <person name="Makepeace B.L."/>
            <person name="Darby A.C."/>
            <person name="Kadowaki T."/>
        </authorList>
    </citation>
    <scope>NUCLEOTIDE SEQUENCE [LARGE SCALE GENOMIC DNA]</scope>
    <source>
        <strain evidence="1">Wuxi-XJTLU</strain>
    </source>
</reference>
<protein>
    <submittedName>
        <fullName evidence="1">Uncharacterized protein</fullName>
    </submittedName>
</protein>
<name>A0A1V9XHG9_9ACAR</name>
<dbReference type="AlphaFoldDB" id="A0A1V9XHG9"/>